<proteinExistence type="predicted"/>
<dbReference type="RefSeq" id="WP_137275802.1">
    <property type="nucleotide sequence ID" value="NZ_QKNX01000002.1"/>
</dbReference>
<keyword evidence="3" id="KW-1185">Reference proteome</keyword>
<dbReference type="Pfam" id="PF25991">
    <property type="entry name" value="KhtT_N"/>
    <property type="match status" value="1"/>
</dbReference>
<dbReference type="InterPro" id="IPR058776">
    <property type="entry name" value="KhtT-like_N"/>
</dbReference>
<dbReference type="AlphaFoldDB" id="A0A4U5J9T5"/>
<accession>A0A4U5J9T5</accession>
<dbReference type="InterPro" id="IPR026278">
    <property type="entry name" value="KhtT"/>
</dbReference>
<sequence>MTVYESDLPGVGKKFEIELGDGSTLIIVIHNTGKREVFRREGESDSVKLFEISDQMARQVGSILEGAYFQPIATDTTETMLDDDSLLEWVKVVPGSSIVGQTLEELDFRNATGASVVAVQRDEDTESNPGPDTVIQADDTLIILGTRGACRSVESLAAGEAAVDDSEDHD</sequence>
<dbReference type="SUPFAM" id="SSF116726">
    <property type="entry name" value="TrkA C-terminal domain-like"/>
    <property type="match status" value="1"/>
</dbReference>
<dbReference type="PROSITE" id="PS51202">
    <property type="entry name" value="RCK_C"/>
    <property type="match status" value="1"/>
</dbReference>
<dbReference type="InterPro" id="IPR050144">
    <property type="entry name" value="AAE_transporter"/>
</dbReference>
<dbReference type="Proteomes" id="UP000308037">
    <property type="component" value="Unassembled WGS sequence"/>
</dbReference>
<name>A0A4U5J9T5_9EURY</name>
<dbReference type="Gene3D" id="3.30.70.1450">
    <property type="entry name" value="Regulator of K+ conductance, C-terminal domain"/>
    <property type="match status" value="1"/>
</dbReference>
<dbReference type="PIRSF" id="PIRSF005028">
    <property type="entry name" value="KhtT"/>
    <property type="match status" value="1"/>
</dbReference>
<protein>
    <submittedName>
        <fullName evidence="2">Potassium transporter TrkA</fullName>
    </submittedName>
</protein>
<organism evidence="2 3">
    <name type="scientific">Natronomonas salsuginis</name>
    <dbReference type="NCBI Taxonomy" id="2217661"/>
    <lineage>
        <taxon>Archaea</taxon>
        <taxon>Methanobacteriati</taxon>
        <taxon>Methanobacteriota</taxon>
        <taxon>Stenosarchaea group</taxon>
        <taxon>Halobacteria</taxon>
        <taxon>Halobacteriales</taxon>
        <taxon>Natronomonadaceae</taxon>
        <taxon>Natronomonas</taxon>
    </lineage>
</organism>
<comment type="caution">
    <text evidence="2">The sequence shown here is derived from an EMBL/GenBank/DDBJ whole genome shotgun (WGS) entry which is preliminary data.</text>
</comment>
<gene>
    <name evidence="2" type="ORF">DM868_05230</name>
</gene>
<dbReference type="PANTHER" id="PTHR30445:SF8">
    <property type="entry name" value="K(+)_H(+) ANTIPORTER SUBUNIT KHTT"/>
    <property type="match status" value="1"/>
</dbReference>
<evidence type="ECO:0000313" key="3">
    <source>
        <dbReference type="Proteomes" id="UP000308037"/>
    </source>
</evidence>
<dbReference type="OrthoDB" id="338309at2157"/>
<dbReference type="Pfam" id="PF02080">
    <property type="entry name" value="TrkA_C"/>
    <property type="match status" value="1"/>
</dbReference>
<dbReference type="EMBL" id="QKNX01000002">
    <property type="protein sequence ID" value="TKR25900.1"/>
    <property type="molecule type" value="Genomic_DNA"/>
</dbReference>
<reference evidence="2 3" key="1">
    <citation type="submission" date="2019-04" db="EMBL/GenBank/DDBJ databases">
        <title>Natronomonas sp. F20-122 a newhaloarchaeon isolated from a saline saltern of Isla Bacuta, Huelva, Spain.</title>
        <authorList>
            <person name="Duran-Viseras A."/>
            <person name="Sanchez-Porro C."/>
            <person name="Ventosa A."/>
        </authorList>
    </citation>
    <scope>NUCLEOTIDE SEQUENCE [LARGE SCALE GENOMIC DNA]</scope>
    <source>
        <strain evidence="2 3">F20-122</strain>
    </source>
</reference>
<dbReference type="GO" id="GO:0008324">
    <property type="term" value="F:monoatomic cation transmembrane transporter activity"/>
    <property type="evidence" value="ECO:0007669"/>
    <property type="project" value="InterPro"/>
</dbReference>
<feature type="domain" description="RCK C-terminal" evidence="1">
    <location>
        <begin position="75"/>
        <end position="159"/>
    </location>
</feature>
<dbReference type="InterPro" id="IPR006037">
    <property type="entry name" value="RCK_C"/>
</dbReference>
<evidence type="ECO:0000259" key="1">
    <source>
        <dbReference type="PROSITE" id="PS51202"/>
    </source>
</evidence>
<dbReference type="InterPro" id="IPR036721">
    <property type="entry name" value="RCK_C_sf"/>
</dbReference>
<dbReference type="PANTHER" id="PTHR30445">
    <property type="entry name" value="K(+)_H(+) ANTIPORTER SUBUNIT KHTT"/>
    <property type="match status" value="1"/>
</dbReference>
<evidence type="ECO:0000313" key="2">
    <source>
        <dbReference type="EMBL" id="TKR25900.1"/>
    </source>
</evidence>
<dbReference type="GO" id="GO:0006813">
    <property type="term" value="P:potassium ion transport"/>
    <property type="evidence" value="ECO:0007669"/>
    <property type="project" value="InterPro"/>
</dbReference>